<feature type="transmembrane region" description="Helical" evidence="1">
    <location>
        <begin position="69"/>
        <end position="91"/>
    </location>
</feature>
<keyword evidence="1" id="KW-0472">Membrane</keyword>
<dbReference type="Proteomes" id="UP001597297">
    <property type="component" value="Unassembled WGS sequence"/>
</dbReference>
<comment type="caution">
    <text evidence="2">The sequence shown here is derived from an EMBL/GenBank/DDBJ whole genome shotgun (WGS) entry which is preliminary data.</text>
</comment>
<organism evidence="2 3">
    <name type="scientific">Rubritalea spongiae</name>
    <dbReference type="NCBI Taxonomy" id="430797"/>
    <lineage>
        <taxon>Bacteria</taxon>
        <taxon>Pseudomonadati</taxon>
        <taxon>Verrucomicrobiota</taxon>
        <taxon>Verrucomicrobiia</taxon>
        <taxon>Verrucomicrobiales</taxon>
        <taxon>Rubritaleaceae</taxon>
        <taxon>Rubritalea</taxon>
    </lineage>
</organism>
<protein>
    <submittedName>
        <fullName evidence="2">Uncharacterized protein</fullName>
    </submittedName>
</protein>
<evidence type="ECO:0000313" key="3">
    <source>
        <dbReference type="Proteomes" id="UP001597297"/>
    </source>
</evidence>
<keyword evidence="3" id="KW-1185">Reference proteome</keyword>
<keyword evidence="1" id="KW-1133">Transmembrane helix</keyword>
<feature type="transmembrane region" description="Helical" evidence="1">
    <location>
        <begin position="40"/>
        <end position="63"/>
    </location>
</feature>
<evidence type="ECO:0000313" key="2">
    <source>
        <dbReference type="EMBL" id="MFD2276240.1"/>
    </source>
</evidence>
<name>A0ABW5E3L3_9BACT</name>
<sequence>MAKIPERKRSSDELARMQMQNAMQMRPPVAQYQRQVAHPVLLVLGYLLSLGGAGLLIGPILYFAKPLSRHHACFLFLISLIVLGAGALYYYENYARYTY</sequence>
<gene>
    <name evidence="2" type="ORF">ACFSQZ_07155</name>
</gene>
<dbReference type="EMBL" id="JBHUJC010000020">
    <property type="protein sequence ID" value="MFD2276240.1"/>
    <property type="molecule type" value="Genomic_DNA"/>
</dbReference>
<proteinExistence type="predicted"/>
<reference evidence="3" key="1">
    <citation type="journal article" date="2019" name="Int. J. Syst. Evol. Microbiol.">
        <title>The Global Catalogue of Microorganisms (GCM) 10K type strain sequencing project: providing services to taxonomists for standard genome sequencing and annotation.</title>
        <authorList>
            <consortium name="The Broad Institute Genomics Platform"/>
            <consortium name="The Broad Institute Genome Sequencing Center for Infectious Disease"/>
            <person name="Wu L."/>
            <person name="Ma J."/>
        </authorList>
    </citation>
    <scope>NUCLEOTIDE SEQUENCE [LARGE SCALE GENOMIC DNA]</scope>
    <source>
        <strain evidence="3">JCM 16545</strain>
    </source>
</reference>
<evidence type="ECO:0000256" key="1">
    <source>
        <dbReference type="SAM" id="Phobius"/>
    </source>
</evidence>
<dbReference type="RefSeq" id="WP_377094421.1">
    <property type="nucleotide sequence ID" value="NZ_JBHSJM010000001.1"/>
</dbReference>
<accession>A0ABW5E3L3</accession>
<keyword evidence="1" id="KW-0812">Transmembrane</keyword>